<keyword evidence="5" id="KW-1185">Reference proteome</keyword>
<name>A0A8J2S6I8_9STRA</name>
<dbReference type="PROSITE" id="PS51668">
    <property type="entry name" value="TSAA_2"/>
    <property type="match status" value="1"/>
</dbReference>
<comment type="similarity">
    <text evidence="2">Belongs to the tRNA methyltransferase O family.</text>
</comment>
<reference evidence="4" key="1">
    <citation type="submission" date="2021-11" db="EMBL/GenBank/DDBJ databases">
        <authorList>
            <consortium name="Genoscope - CEA"/>
            <person name="William W."/>
        </authorList>
    </citation>
    <scope>NUCLEOTIDE SEQUENCE</scope>
</reference>
<dbReference type="Proteomes" id="UP000789595">
    <property type="component" value="Unassembled WGS sequence"/>
</dbReference>
<dbReference type="AlphaFoldDB" id="A0A8J2S6I8"/>
<dbReference type="PANTHER" id="PTHR42841">
    <property type="entry name" value="AMINE OXIDASE"/>
    <property type="match status" value="1"/>
</dbReference>
<dbReference type="InterPro" id="IPR023370">
    <property type="entry name" value="TrmO-like_N"/>
</dbReference>
<dbReference type="InterPro" id="IPR036188">
    <property type="entry name" value="FAD/NAD-bd_sf"/>
</dbReference>
<dbReference type="SUPFAM" id="SSF51905">
    <property type="entry name" value="FAD/NAD(P)-binding domain"/>
    <property type="match status" value="1"/>
</dbReference>
<accession>A0A8J2S6I8</accession>
<dbReference type="Pfam" id="PF01980">
    <property type="entry name" value="TrmO_N"/>
    <property type="match status" value="1"/>
</dbReference>
<keyword evidence="1" id="KW-0949">S-adenosyl-L-methionine</keyword>
<sequence>MPAHQHLCLIAAVAAITPARPKVAIVGAGVSGLNCARKLQPNCDVTVFEASDGVGGRVRSDRERGYVFDRGFAVFLEAYEESREALDYDALRLRPFQPGALVCRDSERQFVGDPLRRPQDLLPSLRAPVGSLADKLRAGALRTGCLALDAAGIRNGAWTQSSTNARDFLSDKVGVGPRLLDAFFEPFFRGVFLSRLEDQDPRVWLLAFRALSAAPTSLPQDGIGAVAEQLAASVDVRLNAKVDAVREGSIDVNGETLQFDRVVVAVDGPALPKLLPDLKPVQVRASTCVYFSLDARDLPTQLPIILLIPDDGPLNNVCFPSNVQSSYAPEGRALCSATIIDSLTDVPDDVEAAARSHLATLFPDANVGSWTFERVYRVPFAQPRQQLDKPDLEGSPAYSDSIYVCGDHLTDPSLNGALASGRRAAAACLKSLSVRGGATPPLRDYATRFEAPSSVSYAPIGVVRSPYVERHGTPRQATVGNDELGVIALNPEFRGSLKSLDGFDYVWVLAHMHLQTGKLRRFQIKPPRGDERHGVFATRAPHRPSPISLSALRLIDVDEEKLELTVQGLDLLDGTPVLDIKPYVPYCDAFPDARAGWVDELDEEDSRDDNV</sequence>
<dbReference type="InterPro" id="IPR036413">
    <property type="entry name" value="YaeB-like_sf"/>
</dbReference>
<dbReference type="Gene3D" id="2.40.30.70">
    <property type="entry name" value="YaeB-like"/>
    <property type="match status" value="1"/>
</dbReference>
<evidence type="ECO:0000313" key="5">
    <source>
        <dbReference type="Proteomes" id="UP000789595"/>
    </source>
</evidence>
<gene>
    <name evidence="4" type="ORF">PECAL_1P10930</name>
</gene>
<dbReference type="Gene3D" id="3.30.9.10">
    <property type="entry name" value="D-Amino Acid Oxidase, subunit A, domain 2"/>
    <property type="match status" value="1"/>
</dbReference>
<proteinExistence type="inferred from homology"/>
<feature type="domain" description="TsaA-like" evidence="3">
    <location>
        <begin position="457"/>
        <end position="592"/>
    </location>
</feature>
<dbReference type="CDD" id="cd09281">
    <property type="entry name" value="UPF0066"/>
    <property type="match status" value="1"/>
</dbReference>
<evidence type="ECO:0000256" key="1">
    <source>
        <dbReference type="ARBA" id="ARBA00022691"/>
    </source>
</evidence>
<dbReference type="GO" id="GO:0016491">
    <property type="term" value="F:oxidoreductase activity"/>
    <property type="evidence" value="ECO:0007669"/>
    <property type="project" value="InterPro"/>
</dbReference>
<dbReference type="InterPro" id="IPR002937">
    <property type="entry name" value="Amino_oxidase"/>
</dbReference>
<dbReference type="InterPro" id="IPR036414">
    <property type="entry name" value="YaeB_N_sf"/>
</dbReference>
<protein>
    <recommendedName>
        <fullName evidence="3">TsaA-like domain-containing protein</fullName>
    </recommendedName>
</protein>
<dbReference type="SUPFAM" id="SSF118196">
    <property type="entry name" value="YaeB-like"/>
    <property type="match status" value="1"/>
</dbReference>
<dbReference type="OrthoDB" id="4882at2759"/>
<dbReference type="Gene3D" id="3.50.50.60">
    <property type="entry name" value="FAD/NAD(P)-binding domain"/>
    <property type="match status" value="2"/>
</dbReference>
<evidence type="ECO:0000256" key="2">
    <source>
        <dbReference type="ARBA" id="ARBA00033753"/>
    </source>
</evidence>
<evidence type="ECO:0000313" key="4">
    <source>
        <dbReference type="EMBL" id="CAH0364715.1"/>
    </source>
</evidence>
<dbReference type="Pfam" id="PF01593">
    <property type="entry name" value="Amino_oxidase"/>
    <property type="match status" value="1"/>
</dbReference>
<evidence type="ECO:0000259" key="3">
    <source>
        <dbReference type="PROSITE" id="PS51668"/>
    </source>
</evidence>
<dbReference type="EMBL" id="CAKKNE010000001">
    <property type="protein sequence ID" value="CAH0364715.1"/>
    <property type="molecule type" value="Genomic_DNA"/>
</dbReference>
<comment type="caution">
    <text evidence="4">The sequence shown here is derived from an EMBL/GenBank/DDBJ whole genome shotgun (WGS) entry which is preliminary data.</text>
</comment>
<organism evidence="4 5">
    <name type="scientific">Pelagomonas calceolata</name>
    <dbReference type="NCBI Taxonomy" id="35677"/>
    <lineage>
        <taxon>Eukaryota</taxon>
        <taxon>Sar</taxon>
        <taxon>Stramenopiles</taxon>
        <taxon>Ochrophyta</taxon>
        <taxon>Pelagophyceae</taxon>
        <taxon>Pelagomonadales</taxon>
        <taxon>Pelagomonadaceae</taxon>
        <taxon>Pelagomonas</taxon>
    </lineage>
</organism>
<dbReference type="NCBIfam" id="TIGR00104">
    <property type="entry name" value="tRNA_TsaA"/>
    <property type="match status" value="1"/>
</dbReference>